<evidence type="ECO:0000313" key="1">
    <source>
        <dbReference type="EMBL" id="KAJ5465606.1"/>
    </source>
</evidence>
<gene>
    <name evidence="1" type="ORF">N7530_009393</name>
</gene>
<name>A0A9W9WIX1_9EURO</name>
<evidence type="ECO:0000313" key="2">
    <source>
        <dbReference type="Proteomes" id="UP001147760"/>
    </source>
</evidence>
<dbReference type="EMBL" id="JAPWDO010000006">
    <property type="protein sequence ID" value="KAJ5465606.1"/>
    <property type="molecule type" value="Genomic_DNA"/>
</dbReference>
<comment type="caution">
    <text evidence="1">The sequence shown here is derived from an EMBL/GenBank/DDBJ whole genome shotgun (WGS) entry which is preliminary data.</text>
</comment>
<reference evidence="1" key="2">
    <citation type="journal article" date="2023" name="IMA Fungus">
        <title>Comparative genomic study of the Penicillium genus elucidates a diverse pangenome and 15 lateral gene transfer events.</title>
        <authorList>
            <person name="Petersen C."/>
            <person name="Sorensen T."/>
            <person name="Nielsen M.R."/>
            <person name="Sondergaard T.E."/>
            <person name="Sorensen J.L."/>
            <person name="Fitzpatrick D.A."/>
            <person name="Frisvad J.C."/>
            <person name="Nielsen K.L."/>
        </authorList>
    </citation>
    <scope>NUCLEOTIDE SEQUENCE</scope>
    <source>
        <strain evidence="1">IBT 17660</strain>
    </source>
</reference>
<dbReference type="OrthoDB" id="6846267at2759"/>
<accession>A0A9W9WIX1</accession>
<dbReference type="AlphaFoldDB" id="A0A9W9WIX1"/>
<sequence>MRYGQNDIHEVVTGAEDEKVRKYTRMQKIMDMGIYEEFTLAIDAISGKRHRMGTFEWKPDQAGYVASDMVVLDGVQCDFQPVLGGEVRAGETVAA</sequence>
<protein>
    <submittedName>
        <fullName evidence="1">Uncharacterized protein</fullName>
    </submittedName>
</protein>
<organism evidence="1 2">
    <name type="scientific">Penicillium desertorum</name>
    <dbReference type="NCBI Taxonomy" id="1303715"/>
    <lineage>
        <taxon>Eukaryota</taxon>
        <taxon>Fungi</taxon>
        <taxon>Dikarya</taxon>
        <taxon>Ascomycota</taxon>
        <taxon>Pezizomycotina</taxon>
        <taxon>Eurotiomycetes</taxon>
        <taxon>Eurotiomycetidae</taxon>
        <taxon>Eurotiales</taxon>
        <taxon>Aspergillaceae</taxon>
        <taxon>Penicillium</taxon>
    </lineage>
</organism>
<reference evidence="1" key="1">
    <citation type="submission" date="2022-12" db="EMBL/GenBank/DDBJ databases">
        <authorList>
            <person name="Petersen C."/>
        </authorList>
    </citation>
    <scope>NUCLEOTIDE SEQUENCE</scope>
    <source>
        <strain evidence="1">IBT 17660</strain>
    </source>
</reference>
<keyword evidence="2" id="KW-1185">Reference proteome</keyword>
<proteinExistence type="predicted"/>
<dbReference type="Proteomes" id="UP001147760">
    <property type="component" value="Unassembled WGS sequence"/>
</dbReference>